<dbReference type="GO" id="GO:0048512">
    <property type="term" value="P:circadian behavior"/>
    <property type="evidence" value="ECO:0007669"/>
    <property type="project" value="TreeGrafter"/>
</dbReference>
<dbReference type="InterPro" id="IPR011705">
    <property type="entry name" value="BACK"/>
</dbReference>
<dbReference type="PANTHER" id="PTHR46306:SF1">
    <property type="entry name" value="BTB_POZ DOMAIN-CONTAINING PROTEIN 9"/>
    <property type="match status" value="1"/>
</dbReference>
<dbReference type="PANTHER" id="PTHR46306">
    <property type="entry name" value="BTB/POZ DOMAIN-CONTAINING PROTEIN 9"/>
    <property type="match status" value="1"/>
</dbReference>
<dbReference type="Pfam" id="PF00651">
    <property type="entry name" value="BTB"/>
    <property type="match status" value="1"/>
</dbReference>
<organism evidence="2 3">
    <name type="scientific">Panagrellus redivivus</name>
    <name type="common">Microworm</name>
    <dbReference type="NCBI Taxonomy" id="6233"/>
    <lineage>
        <taxon>Eukaryota</taxon>
        <taxon>Metazoa</taxon>
        <taxon>Ecdysozoa</taxon>
        <taxon>Nematoda</taxon>
        <taxon>Chromadorea</taxon>
        <taxon>Rhabditida</taxon>
        <taxon>Tylenchina</taxon>
        <taxon>Panagrolaimomorpha</taxon>
        <taxon>Panagrolaimoidea</taxon>
        <taxon>Panagrolaimidae</taxon>
        <taxon>Panagrellus</taxon>
    </lineage>
</organism>
<dbReference type="Pfam" id="PF07707">
    <property type="entry name" value="BACK"/>
    <property type="match status" value="1"/>
</dbReference>
<proteinExistence type="predicted"/>
<dbReference type="CDD" id="cd18186">
    <property type="entry name" value="BTB_POZ_ZBTB_KLHL-like"/>
    <property type="match status" value="1"/>
</dbReference>
<reference evidence="3" key="2">
    <citation type="submission" date="2020-10" db="UniProtKB">
        <authorList>
            <consortium name="WormBaseParasite"/>
        </authorList>
    </citation>
    <scope>IDENTIFICATION</scope>
</reference>
<name>A0A7E4ZRH4_PANRE</name>
<dbReference type="InterPro" id="IPR000210">
    <property type="entry name" value="BTB/POZ_dom"/>
</dbReference>
<protein>
    <submittedName>
        <fullName evidence="3">BTB domain-containing protein</fullName>
    </submittedName>
</protein>
<dbReference type="Gene3D" id="1.25.40.420">
    <property type="match status" value="1"/>
</dbReference>
<dbReference type="InterPro" id="IPR011333">
    <property type="entry name" value="SKP1/BTB/POZ_sf"/>
</dbReference>
<dbReference type="Proteomes" id="UP000492821">
    <property type="component" value="Unassembled WGS sequence"/>
</dbReference>
<accession>A0A7E4ZRH4</accession>
<dbReference type="Gene3D" id="3.30.710.10">
    <property type="entry name" value="Potassium Channel Kv1.1, Chain A"/>
    <property type="match status" value="1"/>
</dbReference>
<dbReference type="PROSITE" id="PS50097">
    <property type="entry name" value="BTB"/>
    <property type="match status" value="1"/>
</dbReference>
<feature type="domain" description="BTB" evidence="1">
    <location>
        <begin position="2"/>
        <end position="69"/>
    </location>
</feature>
<dbReference type="Gene3D" id="2.60.120.260">
    <property type="entry name" value="Galactose-binding domain-like"/>
    <property type="match status" value="1"/>
</dbReference>
<dbReference type="WBParaSite" id="Pan_g12728.t1">
    <property type="protein sequence ID" value="Pan_g12728.t1"/>
    <property type="gene ID" value="Pan_g12728"/>
</dbReference>
<dbReference type="InterPro" id="IPR052407">
    <property type="entry name" value="BTB_POZ_domain_cont_9"/>
</dbReference>
<evidence type="ECO:0000259" key="1">
    <source>
        <dbReference type="PROSITE" id="PS50097"/>
    </source>
</evidence>
<reference evidence="2" key="1">
    <citation type="journal article" date="2013" name="Genetics">
        <title>The draft genome and transcriptome of Panagrellus redivivus are shaped by the harsh demands of a free-living lifestyle.</title>
        <authorList>
            <person name="Srinivasan J."/>
            <person name="Dillman A.R."/>
            <person name="Macchietto M.G."/>
            <person name="Heikkinen L."/>
            <person name="Lakso M."/>
            <person name="Fracchia K.M."/>
            <person name="Antoshechkin I."/>
            <person name="Mortazavi A."/>
            <person name="Wong G."/>
            <person name="Sternberg P.W."/>
        </authorList>
    </citation>
    <scope>NUCLEOTIDE SEQUENCE [LARGE SCALE GENOMIC DNA]</scope>
    <source>
        <strain evidence="2">MT8872</strain>
    </source>
</reference>
<dbReference type="SMART" id="SM00225">
    <property type="entry name" value="BTB"/>
    <property type="match status" value="1"/>
</dbReference>
<dbReference type="SUPFAM" id="SSF54695">
    <property type="entry name" value="POZ domain"/>
    <property type="match status" value="1"/>
</dbReference>
<dbReference type="AlphaFoldDB" id="A0A7E4ZRH4"/>
<evidence type="ECO:0000313" key="2">
    <source>
        <dbReference type="Proteomes" id="UP000492821"/>
    </source>
</evidence>
<evidence type="ECO:0000313" key="3">
    <source>
        <dbReference type="WBParaSite" id="Pan_g12728.t1"/>
    </source>
</evidence>
<dbReference type="GO" id="GO:0050804">
    <property type="term" value="P:modulation of chemical synaptic transmission"/>
    <property type="evidence" value="ECO:0007669"/>
    <property type="project" value="TreeGrafter"/>
</dbReference>
<keyword evidence="2" id="KW-1185">Reference proteome</keyword>
<dbReference type="SUPFAM" id="SSF49785">
    <property type="entry name" value="Galactose-binding domain-like"/>
    <property type="match status" value="2"/>
</dbReference>
<dbReference type="GO" id="GO:0008344">
    <property type="term" value="P:adult locomotory behavior"/>
    <property type="evidence" value="ECO:0007669"/>
    <property type="project" value="TreeGrafter"/>
</dbReference>
<dbReference type="GO" id="GO:0005737">
    <property type="term" value="C:cytoplasm"/>
    <property type="evidence" value="ECO:0007669"/>
    <property type="project" value="TreeGrafter"/>
</dbReference>
<dbReference type="InterPro" id="IPR008979">
    <property type="entry name" value="Galactose-bd-like_sf"/>
</dbReference>
<sequence>MSDVAVIVDGVQLPAHRLILAQRSEYFDAMFESGMIEATSNRIEVRETSIKSFKLVLRWIYTGKTDLISIDNAFEVIRLAHMYQIKQLVNEAVDCFMKNCTIENVCLILNEAVLLSLDELIDFLIERVNTSPINVLKHETFKQLSTDALNVILTRCVMAVSNDDICQSVDNWMKANPTRFADFPNVLKNMSLTTLSQDIVHKVINKNIAVPKYGVSVVAGGRTSFFTGREGMLIHYNWNSQGIIIDLGRRYMLNFIKMMLVNCQFSYFIDVYNDTQGNWTRVIDHSKYPCRSLQNLYFETQPVRYIRICCTSSSGGLDKPFKIDPETTLAIPSDNVALAKNNALIIAGSSEPPNALIDGIQDYNGSNCFTWHRIGKPGIIVQLPQPYLLDSMKLLLWDGIYSYNIAVSTDNVKWTRVFSEKEVSSWREIRFKKQPVVFIKITGTYNSAFNVFRCVHLECPAITK</sequence>